<proteinExistence type="predicted"/>
<accession>A0ACA9Q4S3</accession>
<feature type="non-terminal residue" evidence="1">
    <location>
        <position position="1"/>
    </location>
</feature>
<name>A0ACA9Q4S3_9GLOM</name>
<evidence type="ECO:0000313" key="2">
    <source>
        <dbReference type="Proteomes" id="UP000789525"/>
    </source>
</evidence>
<feature type="non-terminal residue" evidence="1">
    <location>
        <position position="297"/>
    </location>
</feature>
<organism evidence="1 2">
    <name type="scientific">Acaulospora colombiana</name>
    <dbReference type="NCBI Taxonomy" id="27376"/>
    <lineage>
        <taxon>Eukaryota</taxon>
        <taxon>Fungi</taxon>
        <taxon>Fungi incertae sedis</taxon>
        <taxon>Mucoromycota</taxon>
        <taxon>Glomeromycotina</taxon>
        <taxon>Glomeromycetes</taxon>
        <taxon>Diversisporales</taxon>
        <taxon>Acaulosporaceae</taxon>
        <taxon>Acaulospora</taxon>
    </lineage>
</organism>
<dbReference type="EMBL" id="CAJVPT010043853">
    <property type="protein sequence ID" value="CAG8733137.1"/>
    <property type="molecule type" value="Genomic_DNA"/>
</dbReference>
<reference evidence="1" key="1">
    <citation type="submission" date="2021-06" db="EMBL/GenBank/DDBJ databases">
        <authorList>
            <person name="Kallberg Y."/>
            <person name="Tangrot J."/>
            <person name="Rosling A."/>
        </authorList>
    </citation>
    <scope>NUCLEOTIDE SEQUENCE</scope>
    <source>
        <strain evidence="1">CL356</strain>
    </source>
</reference>
<gene>
    <name evidence="1" type="ORF">ACOLOM_LOCUS11762</name>
</gene>
<keyword evidence="2" id="KW-1185">Reference proteome</keyword>
<comment type="caution">
    <text evidence="1">The sequence shown here is derived from an EMBL/GenBank/DDBJ whole genome shotgun (WGS) entry which is preliminary data.</text>
</comment>
<protein>
    <submittedName>
        <fullName evidence="1">6697_t:CDS:1</fullName>
    </submittedName>
</protein>
<evidence type="ECO:0000313" key="1">
    <source>
        <dbReference type="EMBL" id="CAG8733137.1"/>
    </source>
</evidence>
<sequence>SIGLHPRSVWNVVNAGDGYIRVMQPSQPTLSEPILPKSMDIRVERDIVERLINSYFSNISPIFPVITKSEFVAFQPNPPPMLLYSICLMAASLRDTPAGIFDHLRRTVASLIRSEDVLSTPTQANVQALLILSMAGDCHGTQGNLLMSYAWTRTGTAIRMAQDLNLHRAEISRDGIRRHLAILRSRYRIPQCPYKAVHHSGRGVESDLQDILRRLELWKIHLPEELAFTGPDSGPAAVFMRISFICPPHIQFCLNVTEWSKVIDNSRSAIEWFVKHDRYWETWFPTSYALVSCALCQ</sequence>
<dbReference type="Proteomes" id="UP000789525">
    <property type="component" value="Unassembled WGS sequence"/>
</dbReference>